<comment type="similarity">
    <text evidence="1 2">Belongs to the UPF0301 (AlgH) family.</text>
</comment>
<evidence type="ECO:0000313" key="4">
    <source>
        <dbReference type="Proteomes" id="UP001054801"/>
    </source>
</evidence>
<dbReference type="Gene3D" id="3.40.1740.10">
    <property type="entry name" value="VC0467-like"/>
    <property type="match status" value="1"/>
</dbReference>
<gene>
    <name evidence="3" type="ORF">L2Y54_03410</name>
</gene>
<dbReference type="SUPFAM" id="SSF143456">
    <property type="entry name" value="VC0467-like"/>
    <property type="match status" value="1"/>
</dbReference>
<dbReference type="RefSeq" id="WP_236499833.1">
    <property type="nucleotide sequence ID" value="NZ_CP091244.1"/>
</dbReference>
<evidence type="ECO:0000313" key="3">
    <source>
        <dbReference type="EMBL" id="UJS25096.1"/>
    </source>
</evidence>
<dbReference type="Proteomes" id="UP001054801">
    <property type="component" value="Chromosome"/>
</dbReference>
<name>A0ABY3T002_9GAMM</name>
<organism evidence="3 4">
    <name type="scientific">Thiothrix winogradskyi</name>
    <dbReference type="NCBI Taxonomy" id="96472"/>
    <lineage>
        <taxon>Bacteria</taxon>
        <taxon>Pseudomonadati</taxon>
        <taxon>Pseudomonadota</taxon>
        <taxon>Gammaproteobacteria</taxon>
        <taxon>Thiotrichales</taxon>
        <taxon>Thiotrichaceae</taxon>
        <taxon>Thiothrix</taxon>
    </lineage>
</organism>
<evidence type="ECO:0000256" key="1">
    <source>
        <dbReference type="ARBA" id="ARBA00009600"/>
    </source>
</evidence>
<proteinExistence type="inferred from homology"/>
<dbReference type="PANTHER" id="PTHR30327:SF1">
    <property type="entry name" value="UPF0301 PROTEIN YQGE"/>
    <property type="match status" value="1"/>
</dbReference>
<reference evidence="3" key="1">
    <citation type="journal article" date="2022" name="Microorganisms">
        <title>Two New Species of Filamentous Sulfur Bacteria of the Genus Thiothrix, Thiothrix winogradskyi sp. nov. and 'Candidatus Thiothrix sulfatifontis' sp. nov.</title>
        <authorList>
            <person name="Ravin N.V."/>
            <person name="Rossetti S."/>
            <person name="Beletsky A.V."/>
            <person name="Kadnikov V.V."/>
            <person name="Rudenko T.S."/>
            <person name="Smolyakov D.D."/>
            <person name="Moskvitina M.I."/>
            <person name="Gureeva M.V."/>
            <person name="Mardanov A.V."/>
            <person name="Grabovich M.Y."/>
        </authorList>
    </citation>
    <scope>NUCLEOTIDE SEQUENCE</scope>
    <source>
        <strain evidence="3">CT3</strain>
    </source>
</reference>
<dbReference type="EMBL" id="CP091244">
    <property type="protein sequence ID" value="UJS25096.1"/>
    <property type="molecule type" value="Genomic_DNA"/>
</dbReference>
<keyword evidence="4" id="KW-1185">Reference proteome</keyword>
<dbReference type="NCBIfam" id="NF001266">
    <property type="entry name" value="PRK00228.1-1"/>
    <property type="match status" value="1"/>
</dbReference>
<dbReference type="HAMAP" id="MF_00758">
    <property type="entry name" value="UPF0301"/>
    <property type="match status" value="1"/>
</dbReference>
<dbReference type="InterPro" id="IPR003774">
    <property type="entry name" value="AlgH-like"/>
</dbReference>
<sequence>MTETTVTQDTFNLRNHLLIAMPSMGDPNFEHTVSLICQHDEFGGFGVTINRPLDMTVGELFEQLDIIIDDPHIAGQYALSGGPVQAEQGFVLHDGDRNWDSTLRISDNLALTSSRDILQDIAHDRGPAHFLLLLGCAGWSPGQLEHEIKENAWLTCASTAPILFEMPYQERWRGAARTLGVDLNLLGVMAGHA</sequence>
<dbReference type="PANTHER" id="PTHR30327">
    <property type="entry name" value="UNCHARACTERIZED PROTEIN YQGE"/>
    <property type="match status" value="1"/>
</dbReference>
<dbReference type="Pfam" id="PF02622">
    <property type="entry name" value="DUF179"/>
    <property type="match status" value="1"/>
</dbReference>
<evidence type="ECO:0000256" key="2">
    <source>
        <dbReference type="HAMAP-Rule" id="MF_00758"/>
    </source>
</evidence>
<protein>
    <recommendedName>
        <fullName evidence="2">UPF0301 protein L2Y54_03410</fullName>
    </recommendedName>
</protein>
<accession>A0ABY3T002</accession>